<dbReference type="NCBIfam" id="TIGR00823">
    <property type="entry name" value="EIIA-LAC"/>
    <property type="match status" value="1"/>
</dbReference>
<dbReference type="PANTHER" id="PTHR34382:SF9">
    <property type="entry name" value="PHOSPHOTRANSFERASE SYSTEM SUGAR-SPECIFIC EII COMPONENT"/>
    <property type="match status" value="1"/>
</dbReference>
<evidence type="ECO:0000256" key="11">
    <source>
        <dbReference type="ARBA" id="ARBA00022723"/>
    </source>
</evidence>
<comment type="subunit">
    <text evidence="3">Homotrimer.</text>
</comment>
<dbReference type="PANTHER" id="PTHR34382">
    <property type="entry name" value="PTS SYSTEM N,N'-DIACETYLCHITOBIOSE-SPECIFIC EIIA COMPONENT"/>
    <property type="match status" value="1"/>
</dbReference>
<evidence type="ECO:0000256" key="10">
    <source>
        <dbReference type="ARBA" id="ARBA00022683"/>
    </source>
</evidence>
<dbReference type="Gene3D" id="1.20.58.80">
    <property type="entry name" value="Phosphotransferase system, lactose/cellobiose-type IIA subunit"/>
    <property type="match status" value="1"/>
</dbReference>
<protein>
    <recommendedName>
        <fullName evidence="4">PTS system lactose-specific EIIA component</fullName>
    </recommendedName>
    <alternativeName>
        <fullName evidence="13">EIIA-Lac</fullName>
    </alternativeName>
    <alternativeName>
        <fullName evidence="15">EIII-Lac</fullName>
    </alternativeName>
    <alternativeName>
        <fullName evidence="14">Lactose-specific phosphotransferase enzyme IIA component</fullName>
    </alternativeName>
</protein>
<dbReference type="InterPro" id="IPR036542">
    <property type="entry name" value="PTS_IIA_lac/cel_sf"/>
</dbReference>
<keyword evidence="7" id="KW-0597">Phosphoprotein</keyword>
<evidence type="ECO:0000313" key="18">
    <source>
        <dbReference type="Proteomes" id="UP001213680"/>
    </source>
</evidence>
<name>A0ABY7WWQ8_9BACL</name>
<comment type="subcellular location">
    <subcellularLocation>
        <location evidence="2">Cytoplasm</location>
    </subcellularLocation>
</comment>
<evidence type="ECO:0000256" key="8">
    <source>
        <dbReference type="ARBA" id="ARBA00022597"/>
    </source>
</evidence>
<dbReference type="RefSeq" id="WP_274356482.1">
    <property type="nucleotide sequence ID" value="NZ_CP118099.1"/>
</dbReference>
<keyword evidence="5" id="KW-0813">Transport</keyword>
<keyword evidence="6" id="KW-0963">Cytoplasm</keyword>
<dbReference type="SUPFAM" id="SSF46973">
    <property type="entry name" value="Enzyme IIa from lactose specific PTS, IIa-lac"/>
    <property type="match status" value="1"/>
</dbReference>
<evidence type="ECO:0000256" key="3">
    <source>
        <dbReference type="ARBA" id="ARBA00011233"/>
    </source>
</evidence>
<keyword evidence="10" id="KW-0598">Phosphotransferase system</keyword>
<reference evidence="17 18" key="1">
    <citation type="submission" date="2023-02" db="EMBL/GenBank/DDBJ databases">
        <title>A bacterium isolated from plastisphere.</title>
        <authorList>
            <person name="Sun Y."/>
        </authorList>
    </citation>
    <scope>NUCLEOTIDE SEQUENCE [LARGE SCALE GENOMIC DNA]</scope>
    <source>
        <strain evidence="18">a-1</strain>
    </source>
</reference>
<evidence type="ECO:0000256" key="4">
    <source>
        <dbReference type="ARBA" id="ARBA00014322"/>
    </source>
</evidence>
<accession>A0ABY7WWQ8</accession>
<evidence type="ECO:0000256" key="15">
    <source>
        <dbReference type="ARBA" id="ARBA00032708"/>
    </source>
</evidence>
<evidence type="ECO:0000256" key="9">
    <source>
        <dbReference type="ARBA" id="ARBA00022679"/>
    </source>
</evidence>
<evidence type="ECO:0000256" key="12">
    <source>
        <dbReference type="ARBA" id="ARBA00022842"/>
    </source>
</evidence>
<evidence type="ECO:0000256" key="2">
    <source>
        <dbReference type="ARBA" id="ARBA00004496"/>
    </source>
</evidence>
<evidence type="ECO:0000256" key="16">
    <source>
        <dbReference type="PROSITE-ProRule" id="PRU00418"/>
    </source>
</evidence>
<dbReference type="Pfam" id="PF02255">
    <property type="entry name" value="PTS_IIA"/>
    <property type="match status" value="1"/>
</dbReference>
<dbReference type="EMBL" id="CP118099">
    <property type="protein sequence ID" value="WDH75310.1"/>
    <property type="molecule type" value="Genomic_DNA"/>
</dbReference>
<proteinExistence type="predicted"/>
<feature type="modified residue" description="Phosphohistidine; by HPr" evidence="16">
    <location>
        <position position="78"/>
    </location>
</feature>
<keyword evidence="8" id="KW-0762">Sugar transport</keyword>
<organism evidence="17 18">
    <name type="scientific">Exiguobacterium marinum</name>
    <dbReference type="NCBI Taxonomy" id="273528"/>
    <lineage>
        <taxon>Bacteria</taxon>
        <taxon>Bacillati</taxon>
        <taxon>Bacillota</taxon>
        <taxon>Bacilli</taxon>
        <taxon>Bacillales</taxon>
        <taxon>Bacillales Family XII. Incertae Sedis</taxon>
        <taxon>Exiguobacterium</taxon>
    </lineage>
</organism>
<dbReference type="Proteomes" id="UP001213680">
    <property type="component" value="Chromosome"/>
</dbReference>
<sequence>MTKEESALVGLEIVAHAGDARSNLMRALEAAKEGDYDRAESLVKQADEAISQAHATQTSMIQAEARGEGAEFGFIMVHGQDHLMTTMLLRDMMQHMIELYRRSN</sequence>
<evidence type="ECO:0000256" key="7">
    <source>
        <dbReference type="ARBA" id="ARBA00022553"/>
    </source>
</evidence>
<evidence type="ECO:0000313" key="17">
    <source>
        <dbReference type="EMBL" id="WDH75310.1"/>
    </source>
</evidence>
<dbReference type="PIRSF" id="PIRSF000699">
    <property type="entry name" value="PTS_IILac_III"/>
    <property type="match status" value="1"/>
</dbReference>
<evidence type="ECO:0000256" key="5">
    <source>
        <dbReference type="ARBA" id="ARBA00022448"/>
    </source>
</evidence>
<gene>
    <name evidence="17" type="ORF">PTI97_10820</name>
</gene>
<evidence type="ECO:0000256" key="13">
    <source>
        <dbReference type="ARBA" id="ARBA00030293"/>
    </source>
</evidence>
<dbReference type="InterPro" id="IPR003188">
    <property type="entry name" value="PTS_IIA_lac/cel"/>
</dbReference>
<evidence type="ECO:0000256" key="6">
    <source>
        <dbReference type="ARBA" id="ARBA00022490"/>
    </source>
</evidence>
<dbReference type="PROSITE" id="PS51095">
    <property type="entry name" value="PTS_EIIA_TYPE_3"/>
    <property type="match status" value="1"/>
</dbReference>
<evidence type="ECO:0000256" key="14">
    <source>
        <dbReference type="ARBA" id="ARBA00031467"/>
    </source>
</evidence>
<comment type="cofactor">
    <cofactor evidence="1">
        <name>Mg(2+)</name>
        <dbReference type="ChEBI" id="CHEBI:18420"/>
    </cofactor>
</comment>
<evidence type="ECO:0000256" key="1">
    <source>
        <dbReference type="ARBA" id="ARBA00001946"/>
    </source>
</evidence>
<keyword evidence="18" id="KW-1185">Reference proteome</keyword>
<dbReference type="CDD" id="cd00215">
    <property type="entry name" value="PTS_IIA_lac"/>
    <property type="match status" value="1"/>
</dbReference>
<keyword evidence="11" id="KW-0479">Metal-binding</keyword>
<keyword evidence="9" id="KW-0808">Transferase</keyword>
<keyword evidence="12" id="KW-0460">Magnesium</keyword>